<organism evidence="2 3">
    <name type="scientific">Caerostris extrusa</name>
    <name type="common">Bark spider</name>
    <name type="synonym">Caerostris bankana</name>
    <dbReference type="NCBI Taxonomy" id="172846"/>
    <lineage>
        <taxon>Eukaryota</taxon>
        <taxon>Metazoa</taxon>
        <taxon>Ecdysozoa</taxon>
        <taxon>Arthropoda</taxon>
        <taxon>Chelicerata</taxon>
        <taxon>Arachnida</taxon>
        <taxon>Araneae</taxon>
        <taxon>Araneomorphae</taxon>
        <taxon>Entelegynae</taxon>
        <taxon>Araneoidea</taxon>
        <taxon>Araneidae</taxon>
        <taxon>Caerostris</taxon>
    </lineage>
</organism>
<feature type="region of interest" description="Disordered" evidence="1">
    <location>
        <begin position="1"/>
        <end position="20"/>
    </location>
</feature>
<comment type="caution">
    <text evidence="2">The sequence shown here is derived from an EMBL/GenBank/DDBJ whole genome shotgun (WGS) entry which is preliminary data.</text>
</comment>
<keyword evidence="3" id="KW-1185">Reference proteome</keyword>
<reference evidence="2 3" key="1">
    <citation type="submission" date="2021-06" db="EMBL/GenBank/DDBJ databases">
        <title>Caerostris extrusa draft genome.</title>
        <authorList>
            <person name="Kono N."/>
            <person name="Arakawa K."/>
        </authorList>
    </citation>
    <scope>NUCLEOTIDE SEQUENCE [LARGE SCALE GENOMIC DNA]</scope>
</reference>
<feature type="non-terminal residue" evidence="2">
    <location>
        <position position="1"/>
    </location>
</feature>
<dbReference type="Proteomes" id="UP001054945">
    <property type="component" value="Unassembled WGS sequence"/>
</dbReference>
<dbReference type="AlphaFoldDB" id="A0AAV4NYZ8"/>
<name>A0AAV4NYZ8_CAEEX</name>
<evidence type="ECO:0000313" key="2">
    <source>
        <dbReference type="EMBL" id="GIX88859.1"/>
    </source>
</evidence>
<proteinExistence type="predicted"/>
<dbReference type="EMBL" id="BPLR01021367">
    <property type="protein sequence ID" value="GIX88859.1"/>
    <property type="molecule type" value="Genomic_DNA"/>
</dbReference>
<sequence>NQNSGKNKSEDTEKRVGGLNAQLEMKPDRTTTNLNMYLRKGGFLCGAFTESWSMASAIMLDLDTHWLLH</sequence>
<gene>
    <name evidence="2" type="ORF">CEXT_311261</name>
</gene>
<evidence type="ECO:0000313" key="3">
    <source>
        <dbReference type="Proteomes" id="UP001054945"/>
    </source>
</evidence>
<protein>
    <submittedName>
        <fullName evidence="2">Uncharacterized protein</fullName>
    </submittedName>
</protein>
<evidence type="ECO:0000256" key="1">
    <source>
        <dbReference type="SAM" id="MobiDB-lite"/>
    </source>
</evidence>
<feature type="compositionally biased region" description="Basic and acidic residues" evidence="1">
    <location>
        <begin position="7"/>
        <end position="16"/>
    </location>
</feature>
<accession>A0AAV4NYZ8</accession>